<keyword evidence="4" id="KW-1185">Reference proteome</keyword>
<dbReference type="InterPro" id="IPR050645">
    <property type="entry name" value="Histidine_acid_phosphatase"/>
</dbReference>
<dbReference type="PANTHER" id="PTHR11567">
    <property type="entry name" value="ACID PHOSPHATASE-RELATED"/>
    <property type="match status" value="1"/>
</dbReference>
<dbReference type="FunCoup" id="A0A7M7JBW4">
    <property type="interactions" value="524"/>
</dbReference>
<dbReference type="EnsemblMetazoa" id="XM_022793876">
    <property type="protein sequence ID" value="XP_022649611"/>
    <property type="gene ID" value="LOC111245480"/>
</dbReference>
<protein>
    <recommendedName>
        <fullName evidence="5">Lysosomal acid phosphatase</fullName>
    </recommendedName>
</protein>
<evidence type="ECO:0000313" key="3">
    <source>
        <dbReference type="EnsemblMetazoa" id="XP_022649612"/>
    </source>
</evidence>
<dbReference type="Proteomes" id="UP000594260">
    <property type="component" value="Unplaced"/>
</dbReference>
<reference evidence="3" key="1">
    <citation type="submission" date="2021-01" db="UniProtKB">
        <authorList>
            <consortium name="EnsemblMetazoa"/>
        </authorList>
    </citation>
    <scope>IDENTIFICATION</scope>
</reference>
<keyword evidence="2" id="KW-0472">Membrane</keyword>
<evidence type="ECO:0000313" key="4">
    <source>
        <dbReference type="Proteomes" id="UP000594260"/>
    </source>
</evidence>
<dbReference type="RefSeq" id="XP_022649611.1">
    <property type="nucleotide sequence ID" value="XM_022793876.1"/>
</dbReference>
<dbReference type="RefSeq" id="XP_022649612.1">
    <property type="nucleotide sequence ID" value="XM_022793877.1"/>
</dbReference>
<dbReference type="KEGG" id="vde:111245480"/>
<dbReference type="AlphaFoldDB" id="A0A7M7JBW4"/>
<evidence type="ECO:0008006" key="5">
    <source>
        <dbReference type="Google" id="ProtNLM"/>
    </source>
</evidence>
<dbReference type="CDD" id="cd07061">
    <property type="entry name" value="HP_HAP_like"/>
    <property type="match status" value="1"/>
</dbReference>
<keyword evidence="2" id="KW-1133">Transmembrane helix</keyword>
<evidence type="ECO:0000256" key="2">
    <source>
        <dbReference type="SAM" id="Phobius"/>
    </source>
</evidence>
<dbReference type="EnsemblMetazoa" id="XM_022793877">
    <property type="protein sequence ID" value="XP_022649612"/>
    <property type="gene ID" value="LOC111245480"/>
</dbReference>
<dbReference type="OrthoDB" id="6413031at2759"/>
<evidence type="ECO:0000256" key="1">
    <source>
        <dbReference type="ARBA" id="ARBA00005375"/>
    </source>
</evidence>
<dbReference type="GeneID" id="111245480"/>
<dbReference type="GO" id="GO:0016791">
    <property type="term" value="F:phosphatase activity"/>
    <property type="evidence" value="ECO:0007669"/>
    <property type="project" value="TreeGrafter"/>
</dbReference>
<dbReference type="InterPro" id="IPR029033">
    <property type="entry name" value="His_PPase_superfam"/>
</dbReference>
<dbReference type="InterPro" id="IPR000560">
    <property type="entry name" value="His_Pase_clade-2"/>
</dbReference>
<dbReference type="Gene3D" id="3.40.50.1240">
    <property type="entry name" value="Phosphoglycerate mutase-like"/>
    <property type="match status" value="1"/>
</dbReference>
<name>A0A7M7JBW4_VARDE</name>
<accession>A0A7M7JBW4</accession>
<dbReference type="InParanoid" id="A0A7M7JBW4"/>
<dbReference type="OMA" id="PRDKKVW"/>
<dbReference type="SUPFAM" id="SSF53254">
    <property type="entry name" value="Phosphoglycerate mutase-like"/>
    <property type="match status" value="1"/>
</dbReference>
<keyword evidence="2" id="KW-0812">Transmembrane</keyword>
<sequence length="406" mass="46503">MADLVYLSERACSWRTNIRMIASIVFVYGVFLMAASIVQSMDLRSISEGFKETLRNSESLRQIHVLFRHAERTPTALYPTDPNKPSEFTEGLGRITIEGKKHMYRMGNQLRIRYKDFLTFDTNEIKARSSGRDRCIESMQTMVAALYEPRNDQKFEPRLAWQPVPIASMPVDIDGMLYEDATCQKDNEAIEELRSTGQGKEVMAKYKDLMENLEKNSGKKMNDWVSVRDLLDTLTIESNLGLKIPKWADSETLKQMEDCAKYATLLNYQQDQRIRFRAGLLLKDVVMHFDDVVNNSPKHKIYAYASHDVLIAAYLSAFGVFNGLHVPSSTAVIIELHESTPGQFYIQMFFRNNTQTGELLPLLVSGCTLAGCQLPVWKKKIEPFIPEDWRKECGEVPFPVPLYDSH</sequence>
<dbReference type="PANTHER" id="PTHR11567:SF210">
    <property type="entry name" value="ACID PHOSPHATASE 5-RELATED"/>
    <property type="match status" value="1"/>
</dbReference>
<proteinExistence type="inferred from homology"/>
<organism evidence="3 4">
    <name type="scientific">Varroa destructor</name>
    <name type="common">Honeybee mite</name>
    <dbReference type="NCBI Taxonomy" id="109461"/>
    <lineage>
        <taxon>Eukaryota</taxon>
        <taxon>Metazoa</taxon>
        <taxon>Ecdysozoa</taxon>
        <taxon>Arthropoda</taxon>
        <taxon>Chelicerata</taxon>
        <taxon>Arachnida</taxon>
        <taxon>Acari</taxon>
        <taxon>Parasitiformes</taxon>
        <taxon>Mesostigmata</taxon>
        <taxon>Gamasina</taxon>
        <taxon>Dermanyssoidea</taxon>
        <taxon>Varroidae</taxon>
        <taxon>Varroa</taxon>
    </lineage>
</organism>
<comment type="similarity">
    <text evidence="1">Belongs to the histidine acid phosphatase family.</text>
</comment>
<feature type="transmembrane region" description="Helical" evidence="2">
    <location>
        <begin position="20"/>
        <end position="38"/>
    </location>
</feature>
<dbReference type="Pfam" id="PF00328">
    <property type="entry name" value="His_Phos_2"/>
    <property type="match status" value="1"/>
</dbReference>